<dbReference type="Pfam" id="PF03091">
    <property type="entry name" value="CutA1"/>
    <property type="match status" value="1"/>
</dbReference>
<evidence type="ECO:0000313" key="2">
    <source>
        <dbReference type="EMBL" id="MFC3760202.1"/>
    </source>
</evidence>
<dbReference type="PANTHER" id="PTHR23419">
    <property type="entry name" value="DIVALENT CATION TOLERANCE CUTA-RELATED"/>
    <property type="match status" value="1"/>
</dbReference>
<accession>A0ABV7Y532</accession>
<dbReference type="InterPro" id="IPR011322">
    <property type="entry name" value="N-reg_PII-like_a/b"/>
</dbReference>
<name>A0ABV7Y532_9ACTN</name>
<evidence type="ECO:0000256" key="1">
    <source>
        <dbReference type="ARBA" id="ARBA00010169"/>
    </source>
</evidence>
<comment type="caution">
    <text evidence="2">The sequence shown here is derived from an EMBL/GenBank/DDBJ whole genome shotgun (WGS) entry which is preliminary data.</text>
</comment>
<proteinExistence type="inferred from homology"/>
<dbReference type="Gene3D" id="3.30.70.120">
    <property type="match status" value="1"/>
</dbReference>
<dbReference type="PANTHER" id="PTHR23419:SF8">
    <property type="entry name" value="FI09726P"/>
    <property type="match status" value="1"/>
</dbReference>
<dbReference type="InterPro" id="IPR015867">
    <property type="entry name" value="N-reg_PII/ATP_PRibTrfase_C"/>
</dbReference>
<dbReference type="SUPFAM" id="SSF54913">
    <property type="entry name" value="GlnB-like"/>
    <property type="match status" value="1"/>
</dbReference>
<dbReference type="RefSeq" id="WP_205119994.1">
    <property type="nucleotide sequence ID" value="NZ_JAFBCM010000001.1"/>
</dbReference>
<dbReference type="InterPro" id="IPR004323">
    <property type="entry name" value="Ion_tolerance_CutA"/>
</dbReference>
<sequence>MTSIVEVVLTGPPAAVVAIVRILLNQRLIASAQIADVRSSYWWSGSIESAKEARATMRTRTEVVPELLEVANREHPYEVPGIIVLPVIDGNVDYLQWVRNETSPSVT</sequence>
<protein>
    <submittedName>
        <fullName evidence="2">Divalent-cation tolerance protein CutA</fullName>
    </submittedName>
</protein>
<evidence type="ECO:0000313" key="3">
    <source>
        <dbReference type="Proteomes" id="UP001595699"/>
    </source>
</evidence>
<gene>
    <name evidence="2" type="primary">cutA</name>
    <name evidence="2" type="ORF">ACFOUW_05090</name>
</gene>
<organism evidence="2 3">
    <name type="scientific">Tenggerimyces flavus</name>
    <dbReference type="NCBI Taxonomy" id="1708749"/>
    <lineage>
        <taxon>Bacteria</taxon>
        <taxon>Bacillati</taxon>
        <taxon>Actinomycetota</taxon>
        <taxon>Actinomycetes</taxon>
        <taxon>Propionibacteriales</taxon>
        <taxon>Nocardioidaceae</taxon>
        <taxon>Tenggerimyces</taxon>
    </lineage>
</organism>
<reference evidence="3" key="1">
    <citation type="journal article" date="2019" name="Int. J. Syst. Evol. Microbiol.">
        <title>The Global Catalogue of Microorganisms (GCM) 10K type strain sequencing project: providing services to taxonomists for standard genome sequencing and annotation.</title>
        <authorList>
            <consortium name="The Broad Institute Genomics Platform"/>
            <consortium name="The Broad Institute Genome Sequencing Center for Infectious Disease"/>
            <person name="Wu L."/>
            <person name="Ma J."/>
        </authorList>
    </citation>
    <scope>NUCLEOTIDE SEQUENCE [LARGE SCALE GENOMIC DNA]</scope>
    <source>
        <strain evidence="3">CGMCC 4.7241</strain>
    </source>
</reference>
<dbReference type="EMBL" id="JBHRZH010000004">
    <property type="protein sequence ID" value="MFC3760202.1"/>
    <property type="molecule type" value="Genomic_DNA"/>
</dbReference>
<keyword evidence="3" id="KW-1185">Reference proteome</keyword>
<dbReference type="Proteomes" id="UP001595699">
    <property type="component" value="Unassembled WGS sequence"/>
</dbReference>
<comment type="similarity">
    <text evidence="1">Belongs to the CutA family.</text>
</comment>